<protein>
    <submittedName>
        <fullName evidence="2">Uncharacterized protein</fullName>
    </submittedName>
</protein>
<feature type="non-terminal residue" evidence="2">
    <location>
        <position position="44"/>
    </location>
</feature>
<feature type="non-terminal residue" evidence="2">
    <location>
        <position position="1"/>
    </location>
</feature>
<evidence type="ECO:0000313" key="2">
    <source>
        <dbReference type="EMBL" id="CAA9566560.1"/>
    </source>
</evidence>
<name>A0A6J4V506_9BACT</name>
<evidence type="ECO:0000256" key="1">
    <source>
        <dbReference type="SAM" id="MobiDB-lite"/>
    </source>
</evidence>
<dbReference type="EMBL" id="CADCWK010000232">
    <property type="protein sequence ID" value="CAA9566560.1"/>
    <property type="molecule type" value="Genomic_DNA"/>
</dbReference>
<proteinExistence type="predicted"/>
<feature type="compositionally biased region" description="Basic and acidic residues" evidence="1">
    <location>
        <begin position="1"/>
        <end position="20"/>
    </location>
</feature>
<gene>
    <name evidence="2" type="ORF">AVDCRST_MAG33-2120</name>
</gene>
<organism evidence="2">
    <name type="scientific">uncultured Thermomicrobiales bacterium</name>
    <dbReference type="NCBI Taxonomy" id="1645740"/>
    <lineage>
        <taxon>Bacteria</taxon>
        <taxon>Pseudomonadati</taxon>
        <taxon>Thermomicrobiota</taxon>
        <taxon>Thermomicrobia</taxon>
        <taxon>Thermomicrobiales</taxon>
        <taxon>environmental samples</taxon>
    </lineage>
</organism>
<sequence>GVPAREEAAHATRVLRDSHPPRPARARRGARRGWGNHRRPRAGV</sequence>
<feature type="compositionally biased region" description="Basic residues" evidence="1">
    <location>
        <begin position="22"/>
        <end position="44"/>
    </location>
</feature>
<reference evidence="2" key="1">
    <citation type="submission" date="2020-02" db="EMBL/GenBank/DDBJ databases">
        <authorList>
            <person name="Meier V. D."/>
        </authorList>
    </citation>
    <scope>NUCLEOTIDE SEQUENCE</scope>
    <source>
        <strain evidence="2">AVDCRST_MAG33</strain>
    </source>
</reference>
<accession>A0A6J4V506</accession>
<feature type="region of interest" description="Disordered" evidence="1">
    <location>
        <begin position="1"/>
        <end position="44"/>
    </location>
</feature>
<dbReference type="AlphaFoldDB" id="A0A6J4V506"/>